<dbReference type="PANTHER" id="PTHR46429:SF1">
    <property type="entry name" value="23S RRNA (GUANOSINE-2'-O-)-METHYLTRANSFERASE RLMB"/>
    <property type="match status" value="1"/>
</dbReference>
<evidence type="ECO:0000313" key="4">
    <source>
        <dbReference type="EMBL" id="MCA6078480.1"/>
    </source>
</evidence>
<dbReference type="InterPro" id="IPR001537">
    <property type="entry name" value="SpoU_MeTrfase"/>
</dbReference>
<dbReference type="PANTHER" id="PTHR46429">
    <property type="entry name" value="23S RRNA (GUANOSINE-2'-O-)-METHYLTRANSFERASE RLMB"/>
    <property type="match status" value="1"/>
</dbReference>
<dbReference type="AlphaFoldDB" id="A0A9X1HV46"/>
<dbReference type="GO" id="GO:0006396">
    <property type="term" value="P:RNA processing"/>
    <property type="evidence" value="ECO:0007669"/>
    <property type="project" value="InterPro"/>
</dbReference>
<comment type="caution">
    <text evidence="4">The sequence shown here is derived from an EMBL/GenBank/DDBJ whole genome shotgun (WGS) entry which is preliminary data.</text>
</comment>
<keyword evidence="2" id="KW-0808">Transferase</keyword>
<reference evidence="4" key="1">
    <citation type="submission" date="2021-09" db="EMBL/GenBank/DDBJ databases">
        <title>Fulvivirga sp. isolated from coastal sediment.</title>
        <authorList>
            <person name="Yu H."/>
        </authorList>
    </citation>
    <scope>NUCLEOTIDE SEQUENCE</scope>
    <source>
        <strain evidence="4">1062</strain>
    </source>
</reference>
<accession>A0A9X1HV46</accession>
<dbReference type="Proteomes" id="UP001139409">
    <property type="component" value="Unassembled WGS sequence"/>
</dbReference>
<sequence length="176" mass="19651">MVRKLSNDELGRKSVGEFRKSEKQPIAVVLDNVRSMHNVGSIFRSADAFLIERIILTGITACPPHREIQKTALGATESVDWTYVEKSVDAVRELRAEGYKIIAIEQTEPVTELQEFMPEPNQKYALVFGNEVFGVAEEIVAEADVCIEIPQFGTKHSLNVAVSAGVVMWEFVSRLK</sequence>
<dbReference type="GO" id="GO:0005829">
    <property type="term" value="C:cytosol"/>
    <property type="evidence" value="ECO:0007669"/>
    <property type="project" value="TreeGrafter"/>
</dbReference>
<keyword evidence="5" id="KW-1185">Reference proteome</keyword>
<evidence type="ECO:0000256" key="1">
    <source>
        <dbReference type="ARBA" id="ARBA00022603"/>
    </source>
</evidence>
<keyword evidence="1 4" id="KW-0489">Methyltransferase</keyword>
<dbReference type="SUPFAM" id="SSF75217">
    <property type="entry name" value="alpha/beta knot"/>
    <property type="match status" value="1"/>
</dbReference>
<feature type="domain" description="tRNA/rRNA methyltransferase SpoU type" evidence="3">
    <location>
        <begin position="26"/>
        <end position="169"/>
    </location>
</feature>
<protein>
    <submittedName>
        <fullName evidence="4">RNA methyltransferase</fullName>
    </submittedName>
</protein>
<dbReference type="InterPro" id="IPR004441">
    <property type="entry name" value="rRNA_MeTrfase_TrmH"/>
</dbReference>
<name>A0A9X1HV46_9BACT</name>
<dbReference type="Gene3D" id="3.40.1280.10">
    <property type="match status" value="1"/>
</dbReference>
<dbReference type="CDD" id="cd18097">
    <property type="entry name" value="SpoU-like"/>
    <property type="match status" value="1"/>
</dbReference>
<gene>
    <name evidence="4" type="ORF">LDX50_26640</name>
</gene>
<evidence type="ECO:0000256" key="2">
    <source>
        <dbReference type="ARBA" id="ARBA00022679"/>
    </source>
</evidence>
<dbReference type="GO" id="GO:0008173">
    <property type="term" value="F:RNA methyltransferase activity"/>
    <property type="evidence" value="ECO:0007669"/>
    <property type="project" value="InterPro"/>
</dbReference>
<proteinExistence type="predicted"/>
<dbReference type="RefSeq" id="WP_225699338.1">
    <property type="nucleotide sequence ID" value="NZ_JAIXNE010000006.1"/>
</dbReference>
<dbReference type="EMBL" id="JAIXNE010000006">
    <property type="protein sequence ID" value="MCA6078480.1"/>
    <property type="molecule type" value="Genomic_DNA"/>
</dbReference>
<evidence type="ECO:0000259" key="3">
    <source>
        <dbReference type="Pfam" id="PF00588"/>
    </source>
</evidence>
<dbReference type="InterPro" id="IPR029028">
    <property type="entry name" value="Alpha/beta_knot_MTases"/>
</dbReference>
<organism evidence="4 5">
    <name type="scientific">Fulvivirga sedimenti</name>
    <dbReference type="NCBI Taxonomy" id="2879465"/>
    <lineage>
        <taxon>Bacteria</taxon>
        <taxon>Pseudomonadati</taxon>
        <taxon>Bacteroidota</taxon>
        <taxon>Cytophagia</taxon>
        <taxon>Cytophagales</taxon>
        <taxon>Fulvivirgaceae</taxon>
        <taxon>Fulvivirga</taxon>
    </lineage>
</organism>
<dbReference type="InterPro" id="IPR029026">
    <property type="entry name" value="tRNA_m1G_MTases_N"/>
</dbReference>
<evidence type="ECO:0000313" key="5">
    <source>
        <dbReference type="Proteomes" id="UP001139409"/>
    </source>
</evidence>
<dbReference type="GO" id="GO:0032259">
    <property type="term" value="P:methylation"/>
    <property type="evidence" value="ECO:0007669"/>
    <property type="project" value="UniProtKB-KW"/>
</dbReference>
<dbReference type="Pfam" id="PF00588">
    <property type="entry name" value="SpoU_methylase"/>
    <property type="match status" value="1"/>
</dbReference>
<dbReference type="GO" id="GO:0003723">
    <property type="term" value="F:RNA binding"/>
    <property type="evidence" value="ECO:0007669"/>
    <property type="project" value="InterPro"/>
</dbReference>